<evidence type="ECO:0000259" key="2">
    <source>
        <dbReference type="Pfam" id="PF06662"/>
    </source>
</evidence>
<dbReference type="Pfam" id="PF06662">
    <property type="entry name" value="C5-epim_C"/>
    <property type="match status" value="1"/>
</dbReference>
<reference evidence="4" key="1">
    <citation type="journal article" date="2019" name="Int. J. Syst. Evol. Microbiol.">
        <title>The Global Catalogue of Microorganisms (GCM) 10K type strain sequencing project: providing services to taxonomists for standard genome sequencing and annotation.</title>
        <authorList>
            <consortium name="The Broad Institute Genomics Platform"/>
            <consortium name="The Broad Institute Genome Sequencing Center for Infectious Disease"/>
            <person name="Wu L."/>
            <person name="Ma J."/>
        </authorList>
    </citation>
    <scope>NUCLEOTIDE SEQUENCE [LARGE SCALE GENOMIC DNA]</scope>
    <source>
        <strain evidence="4">CGMCC 4.1648</strain>
    </source>
</reference>
<dbReference type="PROSITE" id="PS51318">
    <property type="entry name" value="TAT"/>
    <property type="match status" value="1"/>
</dbReference>
<gene>
    <name evidence="3" type="ORF">ACFPM3_00790</name>
</gene>
<evidence type="ECO:0000313" key="3">
    <source>
        <dbReference type="EMBL" id="MFC5020690.1"/>
    </source>
</evidence>
<protein>
    <submittedName>
        <fullName evidence="3">D-glucuronyl C5-epimerase family protein</fullName>
    </submittedName>
</protein>
<keyword evidence="4" id="KW-1185">Reference proteome</keyword>
<name>A0ABV9X8A0_9ACTN</name>
<evidence type="ECO:0000256" key="1">
    <source>
        <dbReference type="SAM" id="MobiDB-lite"/>
    </source>
</evidence>
<comment type="caution">
    <text evidence="3">The sequence shown here is derived from an EMBL/GenBank/DDBJ whole genome shotgun (WGS) entry which is preliminary data.</text>
</comment>
<organism evidence="3 4">
    <name type="scientific">Streptomyces coeruleoprunus</name>
    <dbReference type="NCBI Taxonomy" id="285563"/>
    <lineage>
        <taxon>Bacteria</taxon>
        <taxon>Bacillati</taxon>
        <taxon>Actinomycetota</taxon>
        <taxon>Actinomycetes</taxon>
        <taxon>Kitasatosporales</taxon>
        <taxon>Streptomycetaceae</taxon>
        <taxon>Streptomyces</taxon>
    </lineage>
</organism>
<feature type="region of interest" description="Disordered" evidence="1">
    <location>
        <begin position="59"/>
        <end position="101"/>
    </location>
</feature>
<dbReference type="RefSeq" id="WP_345691736.1">
    <property type="nucleotide sequence ID" value="NZ_BAABIT010000001.1"/>
</dbReference>
<dbReference type="Proteomes" id="UP001595829">
    <property type="component" value="Unassembled WGS sequence"/>
</dbReference>
<sequence>MAGKRRVDVGRRRFIRLAGGTAAGAAVVGGGAFTAVATGVFSDPTPDPFARIPRSLALSLPEVPGDGQPPLPPLPDQLEGGNVSAPSRQVPYARSTPVPREVSADVPTTLPFTFNKSGFTLATDLPEYLRPWRDRPTRWENVSPSTGTYRLNADGVYLYYPGGGTVGYDHPVGQIQFGLGCITSYRIEGDATRKALFLKRAKDQANRLIEKRVEARGAWYFPYPFDYKHAVHSGVDYKAPWYSGMAQGEAISLFIQLAELDGLTEDERVLYRAAADGAFASLLRADDGTPWVVNKDRSGYFWIQEYPFAQPGTGDYTYNGMIFAMFGLWDYYVATGNELAAQLYDGSCTTISRYFPLLRNVRWYSYYCQQHRIPAPTYHQHHINLWRQLHWQTGSPVFANQMDQLLDDFPSPFLRTGSAIALASGTHTLYKFDTKPDGSWDKTKNDAQLATKKISFSRATQAPVGMRRRIYGRGVYYRISAGAYAGWWIGEAWPNAFLRGEYLTTVYRPQRTLTFPAGKTIKAYRFGTDGTAGSIKTLQFANDSNAPFDRRAVVNGRPMCRIAAGTLTGYWVWSGDVRTDGR</sequence>
<dbReference type="EMBL" id="JBHSJD010000001">
    <property type="protein sequence ID" value="MFC5020690.1"/>
    <property type="molecule type" value="Genomic_DNA"/>
</dbReference>
<proteinExistence type="predicted"/>
<dbReference type="InterPro" id="IPR010598">
    <property type="entry name" value="C5-epim_C"/>
</dbReference>
<evidence type="ECO:0000313" key="4">
    <source>
        <dbReference type="Proteomes" id="UP001595829"/>
    </source>
</evidence>
<feature type="domain" description="D-glucuronyl C5-epimerase C-terminal" evidence="2">
    <location>
        <begin position="221"/>
        <end position="403"/>
    </location>
</feature>
<accession>A0ABV9X8A0</accession>
<dbReference type="InterPro" id="IPR006311">
    <property type="entry name" value="TAT_signal"/>
</dbReference>